<evidence type="ECO:0000256" key="2">
    <source>
        <dbReference type="ARBA" id="ARBA00022448"/>
    </source>
</evidence>
<comment type="similarity">
    <text evidence="1 15 16">Belongs to the ATPase B chain family.</text>
</comment>
<comment type="subunit">
    <text evidence="13">F-type ATPases have 2 components, F(1) - the catalytic core - and F(0) - the membrane proton channel. F(1) has five subunits: alpha(3), beta(3), gamma(1), delta(1), epsilon(1). F(0) has four main subunits: a(1), b(2) and c(10-14). The alpha and beta chains form an alternating ring which encloses part of the gamma chain. F(1) is attached to F(0) by a central stalk formed by the gamma and epsilon chains, while a peripheral stalk is formed by the delta and b chains.</text>
</comment>
<evidence type="ECO:0000256" key="15">
    <source>
        <dbReference type="HAMAP-Rule" id="MF_01398"/>
    </source>
</evidence>
<dbReference type="EMBL" id="CP031124">
    <property type="protein sequence ID" value="AXF84763.1"/>
    <property type="molecule type" value="Genomic_DNA"/>
</dbReference>
<keyword evidence="6 15" id="KW-0375">Hydrogen ion transport</keyword>
<evidence type="ECO:0000256" key="4">
    <source>
        <dbReference type="ARBA" id="ARBA00022547"/>
    </source>
</evidence>
<comment type="function">
    <text evidence="11 15">F(1)F(0) ATP synthase produces ATP from ADP in the presence of a proton or sodium gradient. F-type ATPases consist of two structural domains, F(1) containing the extramembraneous catalytic core and F(0) containing the membrane proton channel, linked together by a central stalk and a peripheral stalk. During catalysis, ATP synthesis in the catalytic domain of F(1) is coupled via a rotary mechanism of the central stalk subunits to proton translocation.</text>
</comment>
<dbReference type="GO" id="GO:0046933">
    <property type="term" value="F:proton-transporting ATP synthase activity, rotational mechanism"/>
    <property type="evidence" value="ECO:0007669"/>
    <property type="project" value="UniProtKB-UniRule"/>
</dbReference>
<dbReference type="InterPro" id="IPR005864">
    <property type="entry name" value="ATP_synth_F0_bsu_bac"/>
</dbReference>
<dbReference type="RefSeq" id="WP_114562032.1">
    <property type="nucleotide sequence ID" value="NZ_CP031124.1"/>
</dbReference>
<dbReference type="CDD" id="cd06503">
    <property type="entry name" value="ATP-synt_Fo_b"/>
    <property type="match status" value="1"/>
</dbReference>
<gene>
    <name evidence="15 17" type="primary">atpF</name>
    <name evidence="17" type="ORF">DTO96_100473</name>
</gene>
<comment type="subunit">
    <text evidence="15">F-type ATPases have 2 components, F(1) - the catalytic core - and F(0) - the membrane proton channel. F(1) has five subunits: alpha(3), beta(3), gamma(1), delta(1), epsilon(1). F(0) has three main subunits: a(1), b(2) and c(10-14). The alpha and beta chains form an alternating ring which encloses part of the gamma chain. F(1) is attached to F(0) by a central stalk formed by the gamma and epsilon chains, while a peripheral stalk is formed by the delta and b chains.</text>
</comment>
<keyword evidence="3 15" id="KW-1003">Cell membrane</keyword>
<dbReference type="NCBIfam" id="NF004411">
    <property type="entry name" value="PRK05759.1-2"/>
    <property type="match status" value="1"/>
</dbReference>
<dbReference type="GO" id="GO:0046961">
    <property type="term" value="F:proton-transporting ATPase activity, rotational mechanism"/>
    <property type="evidence" value="ECO:0007669"/>
    <property type="project" value="TreeGrafter"/>
</dbReference>
<evidence type="ECO:0000256" key="14">
    <source>
        <dbReference type="ARBA" id="ARBA00037847"/>
    </source>
</evidence>
<dbReference type="PANTHER" id="PTHR33445:SF1">
    <property type="entry name" value="ATP SYNTHASE SUBUNIT B"/>
    <property type="match status" value="1"/>
</dbReference>
<keyword evidence="2 15" id="KW-0813">Transport</keyword>
<evidence type="ECO:0000256" key="11">
    <source>
        <dbReference type="ARBA" id="ARBA00025198"/>
    </source>
</evidence>
<keyword evidence="4 15" id="KW-0138">CF(0)</keyword>
<evidence type="ECO:0000256" key="3">
    <source>
        <dbReference type="ARBA" id="ARBA00022475"/>
    </source>
</evidence>
<dbReference type="Gene3D" id="6.10.250.1580">
    <property type="match status" value="1"/>
</dbReference>
<dbReference type="GO" id="GO:0012505">
    <property type="term" value="C:endomembrane system"/>
    <property type="evidence" value="ECO:0007669"/>
    <property type="project" value="UniProtKB-SubCell"/>
</dbReference>
<proteinExistence type="inferred from homology"/>
<feature type="transmembrane region" description="Helical" evidence="15">
    <location>
        <begin position="6"/>
        <end position="26"/>
    </location>
</feature>
<evidence type="ECO:0000256" key="16">
    <source>
        <dbReference type="RuleBase" id="RU003848"/>
    </source>
</evidence>
<dbReference type="Pfam" id="PF00430">
    <property type="entry name" value="ATP-synt_B"/>
    <property type="match status" value="1"/>
</dbReference>
<keyword evidence="18" id="KW-1185">Reference proteome</keyword>
<dbReference type="InterPro" id="IPR002146">
    <property type="entry name" value="ATP_synth_b/b'su_bac/chlpt"/>
</dbReference>
<evidence type="ECO:0000313" key="17">
    <source>
        <dbReference type="EMBL" id="AXF84763.1"/>
    </source>
</evidence>
<sequence>MNINATLFIQTIVFFVLAWVTMQFIWPPMMKAIDERRHKIAEGLAAADKGNKSLEEAKVKSAGFEKEAREHAHQILVDAEKRALAVEAQAKETASAEAARIIAAAKADAEQEIVRAKESLRDQMSVLVVSGAEQILRREINPQNHADLLAQYKAQL</sequence>
<evidence type="ECO:0000256" key="5">
    <source>
        <dbReference type="ARBA" id="ARBA00022692"/>
    </source>
</evidence>
<evidence type="ECO:0000256" key="8">
    <source>
        <dbReference type="ARBA" id="ARBA00023065"/>
    </source>
</evidence>
<dbReference type="InterPro" id="IPR050059">
    <property type="entry name" value="ATP_synthase_B_chain"/>
</dbReference>
<dbReference type="SUPFAM" id="SSF81573">
    <property type="entry name" value="F1F0 ATP synthase subunit B, membrane domain"/>
    <property type="match status" value="1"/>
</dbReference>
<evidence type="ECO:0000256" key="1">
    <source>
        <dbReference type="ARBA" id="ARBA00005513"/>
    </source>
</evidence>
<comment type="function">
    <text evidence="12">Component of the F(0) channel, it forms part of the peripheral stalk, linking F(1) to F(0). The b'-subunit is a diverged and duplicated form of b found in plants and photosynthetic bacteria.</text>
</comment>
<keyword evidence="9 15" id="KW-0472">Membrane</keyword>
<dbReference type="OrthoDB" id="9788020at2"/>
<keyword evidence="7 15" id="KW-1133">Transmembrane helix</keyword>
<dbReference type="NCBIfam" id="TIGR01144">
    <property type="entry name" value="ATP_synt_b"/>
    <property type="match status" value="1"/>
</dbReference>
<evidence type="ECO:0000256" key="6">
    <source>
        <dbReference type="ARBA" id="ARBA00022781"/>
    </source>
</evidence>
<dbReference type="Proteomes" id="UP000252182">
    <property type="component" value="Chromosome"/>
</dbReference>
<dbReference type="HAMAP" id="MF_01398">
    <property type="entry name" value="ATP_synth_b_bprime"/>
    <property type="match status" value="1"/>
</dbReference>
<comment type="subcellular location">
    <subcellularLocation>
        <location evidence="15">Cell membrane</location>
        <topology evidence="15">Single-pass membrane protein</topology>
    </subcellularLocation>
    <subcellularLocation>
        <location evidence="14">Endomembrane system</location>
        <topology evidence="14">Single-pass membrane protein</topology>
    </subcellularLocation>
</comment>
<keyword evidence="10 15" id="KW-0066">ATP synthesis</keyword>
<name>A0A345D8S5_9BURK</name>
<dbReference type="AlphaFoldDB" id="A0A345D8S5"/>
<accession>A0A345D8S5</accession>
<reference evidence="18" key="1">
    <citation type="submission" date="2018-07" db="EMBL/GenBank/DDBJ databases">
        <authorList>
            <person name="Kim H."/>
        </authorList>
    </citation>
    <scope>NUCLEOTIDE SEQUENCE [LARGE SCALE GENOMIC DNA]</scope>
    <source>
        <strain evidence="18">F02</strain>
    </source>
</reference>
<organism evidence="17 18">
    <name type="scientific">Ephemeroptericola cinctiostellae</name>
    <dbReference type="NCBI Taxonomy" id="2268024"/>
    <lineage>
        <taxon>Bacteria</taxon>
        <taxon>Pseudomonadati</taxon>
        <taxon>Pseudomonadota</taxon>
        <taxon>Betaproteobacteria</taxon>
        <taxon>Burkholderiales</taxon>
        <taxon>Burkholderiaceae</taxon>
        <taxon>Ephemeroptericola</taxon>
    </lineage>
</organism>
<evidence type="ECO:0000256" key="10">
    <source>
        <dbReference type="ARBA" id="ARBA00023310"/>
    </source>
</evidence>
<dbReference type="GO" id="GO:0005886">
    <property type="term" value="C:plasma membrane"/>
    <property type="evidence" value="ECO:0007669"/>
    <property type="project" value="UniProtKB-SubCell"/>
</dbReference>
<keyword evidence="5 15" id="KW-0812">Transmembrane</keyword>
<evidence type="ECO:0000256" key="12">
    <source>
        <dbReference type="ARBA" id="ARBA00025614"/>
    </source>
</evidence>
<dbReference type="InterPro" id="IPR028987">
    <property type="entry name" value="ATP_synth_B-like_membr_sf"/>
</dbReference>
<protein>
    <recommendedName>
        <fullName evidence="15">ATP synthase subunit b</fullName>
    </recommendedName>
    <alternativeName>
        <fullName evidence="15">ATP synthase F(0) sector subunit b</fullName>
    </alternativeName>
    <alternativeName>
        <fullName evidence="15">ATPase subunit I</fullName>
    </alternativeName>
    <alternativeName>
        <fullName evidence="15">F-type ATPase subunit b</fullName>
        <shortName evidence="15">F-ATPase subunit b</shortName>
    </alternativeName>
</protein>
<dbReference type="PANTHER" id="PTHR33445">
    <property type="entry name" value="ATP SYNTHASE SUBUNIT B', CHLOROPLASTIC"/>
    <property type="match status" value="1"/>
</dbReference>
<evidence type="ECO:0000256" key="13">
    <source>
        <dbReference type="ARBA" id="ARBA00026054"/>
    </source>
</evidence>
<evidence type="ECO:0000256" key="9">
    <source>
        <dbReference type="ARBA" id="ARBA00023136"/>
    </source>
</evidence>
<evidence type="ECO:0000313" key="18">
    <source>
        <dbReference type="Proteomes" id="UP000252182"/>
    </source>
</evidence>
<keyword evidence="8 15" id="KW-0406">Ion transport</keyword>
<dbReference type="GO" id="GO:0045259">
    <property type="term" value="C:proton-transporting ATP synthase complex"/>
    <property type="evidence" value="ECO:0007669"/>
    <property type="project" value="UniProtKB-KW"/>
</dbReference>
<evidence type="ECO:0000256" key="7">
    <source>
        <dbReference type="ARBA" id="ARBA00022989"/>
    </source>
</evidence>
<dbReference type="KEGG" id="hyf:DTO96_100473"/>